<dbReference type="EMBL" id="BSUJ01000001">
    <property type="protein sequence ID" value="GMA19198.1"/>
    <property type="molecule type" value="Genomic_DNA"/>
</dbReference>
<feature type="region of interest" description="Disordered" evidence="1">
    <location>
        <begin position="1"/>
        <end position="24"/>
    </location>
</feature>
<organism evidence="2 3">
    <name type="scientific">Arsenicicoccus piscis</name>
    <dbReference type="NCBI Taxonomy" id="673954"/>
    <lineage>
        <taxon>Bacteria</taxon>
        <taxon>Bacillati</taxon>
        <taxon>Actinomycetota</taxon>
        <taxon>Actinomycetes</taxon>
        <taxon>Micrococcales</taxon>
        <taxon>Intrasporangiaceae</taxon>
        <taxon>Arsenicicoccus</taxon>
    </lineage>
</organism>
<accession>A0ABQ6HL60</accession>
<feature type="compositionally biased region" description="Basic residues" evidence="1">
    <location>
        <begin position="1"/>
        <end position="12"/>
    </location>
</feature>
<evidence type="ECO:0000313" key="2">
    <source>
        <dbReference type="EMBL" id="GMA19198.1"/>
    </source>
</evidence>
<gene>
    <name evidence="2" type="ORF">GCM10025862_12190</name>
</gene>
<evidence type="ECO:0000313" key="3">
    <source>
        <dbReference type="Proteomes" id="UP001157109"/>
    </source>
</evidence>
<comment type="caution">
    <text evidence="2">The sequence shown here is derived from an EMBL/GenBank/DDBJ whole genome shotgun (WGS) entry which is preliminary data.</text>
</comment>
<protein>
    <recommendedName>
        <fullName evidence="4">Abi family protein</fullName>
    </recommendedName>
</protein>
<evidence type="ECO:0008006" key="4">
    <source>
        <dbReference type="Google" id="ProtNLM"/>
    </source>
</evidence>
<sequence>MPQPRRAPRPSRPRGTSRYDKPPMELDDLVDRLADRGLVIAERGRALRYLRHIGYYRLSPYTIPFQQSGPEHRLRDGRRSTTCSTSTSSTVLCAWWSWMPSSASRSQCARR</sequence>
<dbReference type="Proteomes" id="UP001157109">
    <property type="component" value="Unassembled WGS sequence"/>
</dbReference>
<reference evidence="3" key="1">
    <citation type="journal article" date="2019" name="Int. J. Syst. Evol. Microbiol.">
        <title>The Global Catalogue of Microorganisms (GCM) 10K type strain sequencing project: providing services to taxonomists for standard genome sequencing and annotation.</title>
        <authorList>
            <consortium name="The Broad Institute Genomics Platform"/>
            <consortium name="The Broad Institute Genome Sequencing Center for Infectious Disease"/>
            <person name="Wu L."/>
            <person name="Ma J."/>
        </authorList>
    </citation>
    <scope>NUCLEOTIDE SEQUENCE [LARGE SCALE GENOMIC DNA]</scope>
    <source>
        <strain evidence="3">NBRC 105830</strain>
    </source>
</reference>
<proteinExistence type="predicted"/>
<evidence type="ECO:0000256" key="1">
    <source>
        <dbReference type="SAM" id="MobiDB-lite"/>
    </source>
</evidence>
<name>A0ABQ6HL60_9MICO</name>
<keyword evidence="3" id="KW-1185">Reference proteome</keyword>